<reference evidence="1 2" key="1">
    <citation type="journal article" date="2017" name="Curr. Biol.">
        <title>Genome architecture and evolution of a unichromosomal asexual nematode.</title>
        <authorList>
            <person name="Fradin H."/>
            <person name="Zegar C."/>
            <person name="Gutwein M."/>
            <person name="Lucas J."/>
            <person name="Kovtun M."/>
            <person name="Corcoran D."/>
            <person name="Baugh L.R."/>
            <person name="Kiontke K."/>
            <person name="Gunsalus K."/>
            <person name="Fitch D.H."/>
            <person name="Piano F."/>
        </authorList>
    </citation>
    <scope>NUCLEOTIDE SEQUENCE [LARGE SCALE GENOMIC DNA]</scope>
    <source>
        <strain evidence="1">PF1309</strain>
    </source>
</reference>
<comment type="caution">
    <text evidence="1">The sequence shown here is derived from an EMBL/GenBank/DDBJ whole genome shotgun (WGS) entry which is preliminary data.</text>
</comment>
<evidence type="ECO:0000313" key="2">
    <source>
        <dbReference type="Proteomes" id="UP000218231"/>
    </source>
</evidence>
<dbReference type="EMBL" id="LIAE01006149">
    <property type="protein sequence ID" value="PAV92556.1"/>
    <property type="molecule type" value="Genomic_DNA"/>
</dbReference>
<keyword evidence="2" id="KW-1185">Reference proteome</keyword>
<name>A0A2A2M281_9BILA</name>
<gene>
    <name evidence="1" type="ORF">WR25_08377</name>
</gene>
<sequence length="108" mass="11874">MADRIESVGQRQRVFVAIGQVDHGRSERRPETCELDAAGKAQFLAVLQILDFGEDIAVEPQIAGHDIGGARSDRRIHFVAAHGQPVLVEARSDRPVPLGRIVGRSDRR</sequence>
<organism evidence="1 2">
    <name type="scientific">Diploscapter pachys</name>
    <dbReference type="NCBI Taxonomy" id="2018661"/>
    <lineage>
        <taxon>Eukaryota</taxon>
        <taxon>Metazoa</taxon>
        <taxon>Ecdysozoa</taxon>
        <taxon>Nematoda</taxon>
        <taxon>Chromadorea</taxon>
        <taxon>Rhabditida</taxon>
        <taxon>Rhabditina</taxon>
        <taxon>Rhabditomorpha</taxon>
        <taxon>Rhabditoidea</taxon>
        <taxon>Rhabditidae</taxon>
        <taxon>Diploscapter</taxon>
    </lineage>
</organism>
<accession>A0A2A2M281</accession>
<dbReference type="Proteomes" id="UP000218231">
    <property type="component" value="Unassembled WGS sequence"/>
</dbReference>
<evidence type="ECO:0000313" key="1">
    <source>
        <dbReference type="EMBL" id="PAV92556.1"/>
    </source>
</evidence>
<protein>
    <submittedName>
        <fullName evidence="1">Uncharacterized protein</fullName>
    </submittedName>
</protein>
<dbReference type="AlphaFoldDB" id="A0A2A2M281"/>
<proteinExistence type="predicted"/>